<evidence type="ECO:0000313" key="1">
    <source>
        <dbReference type="EMBL" id="HFM98114.1"/>
    </source>
</evidence>
<accession>A0A7C3PEI3</accession>
<name>A0A7C3PEI3_9CYAN</name>
<sequence>MIEALDVIASKGGGTHDYTHYVCGIEYVFESVNNFSKGYMTAQGRGVKRGDYILLKMDQATVRYQVETIDYYSNPSDMWCATLTRCG</sequence>
<organism evidence="1">
    <name type="scientific">Oscillatoriales cyanobacterium SpSt-418</name>
    <dbReference type="NCBI Taxonomy" id="2282169"/>
    <lineage>
        <taxon>Bacteria</taxon>
        <taxon>Bacillati</taxon>
        <taxon>Cyanobacteriota</taxon>
        <taxon>Cyanophyceae</taxon>
        <taxon>Oscillatoriophycideae</taxon>
        <taxon>Oscillatoriales</taxon>
    </lineage>
</organism>
<proteinExistence type="predicted"/>
<comment type="caution">
    <text evidence="1">The sequence shown here is derived from an EMBL/GenBank/DDBJ whole genome shotgun (WGS) entry which is preliminary data.</text>
</comment>
<reference evidence="1" key="1">
    <citation type="journal article" date="2020" name="mSystems">
        <title>Genome- and Community-Level Interaction Insights into Carbon Utilization and Element Cycling Functions of Hydrothermarchaeota in Hydrothermal Sediment.</title>
        <authorList>
            <person name="Zhou Z."/>
            <person name="Liu Y."/>
            <person name="Xu W."/>
            <person name="Pan J."/>
            <person name="Luo Z.H."/>
            <person name="Li M."/>
        </authorList>
    </citation>
    <scope>NUCLEOTIDE SEQUENCE [LARGE SCALE GENOMIC DNA]</scope>
    <source>
        <strain evidence="1">SpSt-418</strain>
    </source>
</reference>
<dbReference type="EMBL" id="DSRU01000148">
    <property type="protein sequence ID" value="HFM98114.1"/>
    <property type="molecule type" value="Genomic_DNA"/>
</dbReference>
<dbReference type="AlphaFoldDB" id="A0A7C3PEI3"/>
<gene>
    <name evidence="1" type="ORF">ENR64_10240</name>
</gene>
<protein>
    <submittedName>
        <fullName evidence="1">Uncharacterized protein</fullName>
    </submittedName>
</protein>